<evidence type="ECO:0000259" key="5">
    <source>
        <dbReference type="PROSITE" id="PS51384"/>
    </source>
</evidence>
<dbReference type="InterPro" id="IPR029039">
    <property type="entry name" value="Flavoprotein-like_sf"/>
</dbReference>
<comment type="caution">
    <text evidence="6">The sequence shown here is derived from an EMBL/GenBank/DDBJ whole genome shotgun (WGS) entry which is preliminary data.</text>
</comment>
<dbReference type="Gene3D" id="3.40.50.80">
    <property type="entry name" value="Nucleotide-binding domain of ferredoxin-NADP reductase (FNR) module"/>
    <property type="match status" value="1"/>
</dbReference>
<dbReference type="PROSITE" id="PS50902">
    <property type="entry name" value="FLAVODOXIN_LIKE"/>
    <property type="match status" value="1"/>
</dbReference>
<dbReference type="PANTHER" id="PTHR19384:SF17">
    <property type="entry name" value="NADPH--CYTOCHROME P450 REDUCTASE"/>
    <property type="match status" value="1"/>
</dbReference>
<dbReference type="InterPro" id="IPR008254">
    <property type="entry name" value="Flavodoxin/NO_synth"/>
</dbReference>
<dbReference type="EMBL" id="JBEPSH010000001">
    <property type="protein sequence ID" value="MET4575591.1"/>
    <property type="molecule type" value="Genomic_DNA"/>
</dbReference>
<accession>A0ABV2Q3I2</accession>
<dbReference type="Gene3D" id="3.40.50.360">
    <property type="match status" value="1"/>
</dbReference>
<gene>
    <name evidence="6" type="ORF">ABIE13_000688</name>
</gene>
<dbReference type="GO" id="GO:0004783">
    <property type="term" value="F:sulfite reductase (NADPH) activity"/>
    <property type="evidence" value="ECO:0007669"/>
    <property type="project" value="UniProtKB-EC"/>
</dbReference>
<dbReference type="PANTHER" id="PTHR19384">
    <property type="entry name" value="NITRIC OXIDE SYNTHASE-RELATED"/>
    <property type="match status" value="1"/>
</dbReference>
<protein>
    <recommendedName>
        <fullName evidence="3">NADPH--hemoprotein reductase</fullName>
        <ecNumber evidence="3">1.6.2.4</ecNumber>
    </recommendedName>
</protein>
<dbReference type="CDD" id="cd06200">
    <property type="entry name" value="SiR_like1"/>
    <property type="match status" value="1"/>
</dbReference>
<feature type="domain" description="Flavodoxin-like" evidence="4">
    <location>
        <begin position="52"/>
        <end position="189"/>
    </location>
</feature>
<sequence length="466" mass="51216">MTVDSSRWMWAAFACVLWLSLWIRPMRNKLGIWQPIRRVARRLPAQAQAEALLIGYASQGGFGALLAEDLARNLAAGGYPAHARSLHSLSTLDIGKANRMLFIVSTTGEGDAPDNAAAFVSRVMSGTLNLQKLRYGILALGDSSYANFCKFGRQLDAWLISAGAISVFNRIEVDSGHAAALDMWRQAVERFTDHTLAADPLPSRQSALTQRWMLVRREILNSGSPGAPIHHIVLQPMEPAVHWQAGDVGRIWISNNFDEIATSRDYTLASLPQSGYAELMVREVLRPDGQRGLGSGWLGHGLVIGGELRMEIRCNREFHSPGATVPLILIGNGTGLAGLMAHLEVRALAQRLGQPIGPAWLLFGERTSQFDALCSERLEGWLASGVLKRLDRAFSRDAEASAHYVQDFIGLYCELMQQWVSHGAAIYVCGQREGMASGVEAALRQALGETLLEQLTIEGRYRRDVY</sequence>
<keyword evidence="7" id="KW-1185">Reference proteome</keyword>
<evidence type="ECO:0000256" key="3">
    <source>
        <dbReference type="ARBA" id="ARBA00023797"/>
    </source>
</evidence>
<reference evidence="6 7" key="1">
    <citation type="submission" date="2024-06" db="EMBL/GenBank/DDBJ databases">
        <title>Sorghum-associated microbial communities from plants grown in Nebraska, USA.</title>
        <authorList>
            <person name="Schachtman D."/>
        </authorList>
    </citation>
    <scope>NUCLEOTIDE SEQUENCE [LARGE SCALE GENOMIC DNA]</scope>
    <source>
        <strain evidence="6 7">2709</strain>
    </source>
</reference>
<proteinExistence type="predicted"/>
<dbReference type="SUPFAM" id="SSF63380">
    <property type="entry name" value="Riboflavin synthase domain-like"/>
    <property type="match status" value="1"/>
</dbReference>
<dbReference type="Pfam" id="PF00258">
    <property type="entry name" value="Flavodoxin_1"/>
    <property type="match status" value="1"/>
</dbReference>
<dbReference type="InterPro" id="IPR017927">
    <property type="entry name" value="FAD-bd_FR_type"/>
</dbReference>
<name>A0ABV2Q3I2_9BURK</name>
<dbReference type="Proteomes" id="UP001549320">
    <property type="component" value="Unassembled WGS sequence"/>
</dbReference>
<organism evidence="6 7">
    <name type="scientific">Ottowia thiooxydans</name>
    <dbReference type="NCBI Taxonomy" id="219182"/>
    <lineage>
        <taxon>Bacteria</taxon>
        <taxon>Pseudomonadati</taxon>
        <taxon>Pseudomonadota</taxon>
        <taxon>Betaproteobacteria</taxon>
        <taxon>Burkholderiales</taxon>
        <taxon>Comamonadaceae</taxon>
        <taxon>Ottowia</taxon>
    </lineage>
</organism>
<keyword evidence="1" id="KW-0285">Flavoprotein</keyword>
<feature type="domain" description="FAD-binding FR-type" evidence="5">
    <location>
        <begin position="207"/>
        <end position="321"/>
    </location>
</feature>
<evidence type="ECO:0000256" key="2">
    <source>
        <dbReference type="ARBA" id="ARBA00022643"/>
    </source>
</evidence>
<evidence type="ECO:0000256" key="1">
    <source>
        <dbReference type="ARBA" id="ARBA00022630"/>
    </source>
</evidence>
<dbReference type="PRINTS" id="PR00371">
    <property type="entry name" value="FPNCR"/>
</dbReference>
<dbReference type="SUPFAM" id="SSF52218">
    <property type="entry name" value="Flavoproteins"/>
    <property type="match status" value="1"/>
</dbReference>
<dbReference type="InterPro" id="IPR001709">
    <property type="entry name" value="Flavoprot_Pyr_Nucl_cyt_Rdtase"/>
</dbReference>
<evidence type="ECO:0000313" key="6">
    <source>
        <dbReference type="EMBL" id="MET4575591.1"/>
    </source>
</evidence>
<keyword evidence="2" id="KW-0288">FMN</keyword>
<dbReference type="PROSITE" id="PS51384">
    <property type="entry name" value="FAD_FR"/>
    <property type="match status" value="1"/>
</dbReference>
<dbReference type="InterPro" id="IPR039261">
    <property type="entry name" value="FNR_nucleotide-bd"/>
</dbReference>
<dbReference type="SUPFAM" id="SSF52343">
    <property type="entry name" value="Ferredoxin reductase-like, C-terminal NADP-linked domain"/>
    <property type="match status" value="1"/>
</dbReference>
<dbReference type="InterPro" id="IPR017938">
    <property type="entry name" value="Riboflavin_synthase-like_b-brl"/>
</dbReference>
<evidence type="ECO:0000259" key="4">
    <source>
        <dbReference type="PROSITE" id="PS50902"/>
    </source>
</evidence>
<evidence type="ECO:0000313" key="7">
    <source>
        <dbReference type="Proteomes" id="UP001549320"/>
    </source>
</evidence>
<keyword evidence="6" id="KW-0560">Oxidoreductase</keyword>
<dbReference type="EC" id="1.6.2.4" evidence="3"/>